<protein>
    <recommendedName>
        <fullName evidence="3">DUF2283 domain-containing protein</fullName>
    </recommendedName>
</protein>
<dbReference type="RefSeq" id="WP_241441292.1">
    <property type="nucleotide sequence ID" value="NZ_BSUJ01000001.1"/>
</dbReference>
<reference evidence="2" key="1">
    <citation type="journal article" date="2019" name="Int. J. Syst. Evol. Microbiol.">
        <title>The Global Catalogue of Microorganisms (GCM) 10K type strain sequencing project: providing services to taxonomists for standard genome sequencing and annotation.</title>
        <authorList>
            <consortium name="The Broad Institute Genomics Platform"/>
            <consortium name="The Broad Institute Genome Sequencing Center for Infectious Disease"/>
            <person name="Wu L."/>
            <person name="Ma J."/>
        </authorList>
    </citation>
    <scope>NUCLEOTIDE SEQUENCE [LARGE SCALE GENOMIC DNA]</scope>
    <source>
        <strain evidence="2">NBRC 105830</strain>
    </source>
</reference>
<keyword evidence="2" id="KW-1185">Reference proteome</keyword>
<sequence length="71" mass="7338">MKVTYDAVADAAYIYLVDEIGVGGVAKTHACDPGEVGGVVNLDLDDSGRLIGVEVLGASRLLPPESLVQQP</sequence>
<dbReference type="Proteomes" id="UP001157109">
    <property type="component" value="Unassembled WGS sequence"/>
</dbReference>
<name>A0ABQ6HRG7_9MICO</name>
<dbReference type="InterPro" id="IPR019270">
    <property type="entry name" value="DUF2283"/>
</dbReference>
<evidence type="ECO:0000313" key="2">
    <source>
        <dbReference type="Proteomes" id="UP001157109"/>
    </source>
</evidence>
<evidence type="ECO:0008006" key="3">
    <source>
        <dbReference type="Google" id="ProtNLM"/>
    </source>
</evidence>
<comment type="caution">
    <text evidence="1">The sequence shown here is derived from an EMBL/GenBank/DDBJ whole genome shotgun (WGS) entry which is preliminary data.</text>
</comment>
<accession>A0ABQ6HRG7</accession>
<dbReference type="Pfam" id="PF10049">
    <property type="entry name" value="DUF2283"/>
    <property type="match status" value="1"/>
</dbReference>
<gene>
    <name evidence="1" type="ORF">GCM10025862_29730</name>
</gene>
<organism evidence="1 2">
    <name type="scientific">Arsenicicoccus piscis</name>
    <dbReference type="NCBI Taxonomy" id="673954"/>
    <lineage>
        <taxon>Bacteria</taxon>
        <taxon>Bacillati</taxon>
        <taxon>Actinomycetota</taxon>
        <taxon>Actinomycetes</taxon>
        <taxon>Micrococcales</taxon>
        <taxon>Intrasporangiaceae</taxon>
        <taxon>Arsenicicoccus</taxon>
    </lineage>
</organism>
<dbReference type="EMBL" id="BSUJ01000001">
    <property type="protein sequence ID" value="GMA20952.1"/>
    <property type="molecule type" value="Genomic_DNA"/>
</dbReference>
<evidence type="ECO:0000313" key="1">
    <source>
        <dbReference type="EMBL" id="GMA20952.1"/>
    </source>
</evidence>
<proteinExistence type="predicted"/>